<keyword evidence="7" id="KW-1185">Reference proteome</keyword>
<dbReference type="Proteomes" id="UP000007148">
    <property type="component" value="Unassembled WGS sequence"/>
</dbReference>
<dbReference type="Pfam" id="PF08547">
    <property type="entry name" value="CIA30"/>
    <property type="match status" value="1"/>
</dbReference>
<evidence type="ECO:0000256" key="4">
    <source>
        <dbReference type="ARBA" id="ARBA00023186"/>
    </source>
</evidence>
<dbReference type="PANTHER" id="PTHR13194:SF18">
    <property type="entry name" value="COMPLEX I INTERMEDIATE-ASSOCIATED PROTEIN 30, MITOCHONDRIAL"/>
    <property type="match status" value="1"/>
</dbReference>
<gene>
    <name evidence="6" type="ORF">PIIN_04719</name>
</gene>
<dbReference type="STRING" id="1109443.G4THI7"/>
<dbReference type="EMBL" id="CAFZ01000094">
    <property type="protein sequence ID" value="CCA70784.1"/>
    <property type="molecule type" value="Genomic_DNA"/>
</dbReference>
<dbReference type="OrthoDB" id="42561at2759"/>
<dbReference type="InParanoid" id="G4THI7"/>
<comment type="caution">
    <text evidence="6">The sequence shown here is derived from an EMBL/GenBank/DDBJ whole genome shotgun (WGS) entry which is preliminary data.</text>
</comment>
<dbReference type="PANTHER" id="PTHR13194">
    <property type="entry name" value="COMPLEX I INTERMEDIATE-ASSOCIATED PROTEIN 30"/>
    <property type="match status" value="1"/>
</dbReference>
<evidence type="ECO:0000256" key="2">
    <source>
        <dbReference type="ARBA" id="ARBA00007884"/>
    </source>
</evidence>
<dbReference type="OMA" id="WIKAVAQ"/>
<keyword evidence="3" id="KW-0496">Mitochondrion</keyword>
<dbReference type="AlphaFoldDB" id="G4THI7"/>
<evidence type="ECO:0000313" key="6">
    <source>
        <dbReference type="EMBL" id="CCA70784.1"/>
    </source>
</evidence>
<dbReference type="GO" id="GO:0006120">
    <property type="term" value="P:mitochondrial electron transport, NADH to ubiquinone"/>
    <property type="evidence" value="ECO:0007669"/>
    <property type="project" value="TreeGrafter"/>
</dbReference>
<dbReference type="GO" id="GO:0010257">
    <property type="term" value="P:NADH dehydrogenase complex assembly"/>
    <property type="evidence" value="ECO:0007669"/>
    <property type="project" value="TreeGrafter"/>
</dbReference>
<protein>
    <submittedName>
        <fullName evidence="6">Related to complex I intermediate-associated protein CIA30, mitochondrial</fullName>
    </submittedName>
</protein>
<accession>G4THI7</accession>
<dbReference type="eggNOG" id="KOG2435">
    <property type="taxonomic scope" value="Eukaryota"/>
</dbReference>
<proteinExistence type="inferred from homology"/>
<sequence length="237" mass="26926">MTSRLARWGQMLGRSGDYVRQEMNKTRQVLDPTAIQKTKLLHRFRSEKDVEKWTHGSDESFGGLSTSKLELAMDGRGMRFHGDLRLGVKPEYEGIFRGGFAGIKTRARPTLFGNLAENLSMYEYLGLRVKVGKPPCIRDAWYINLRTKTMDPNHVWQHRLFLRSTDGEFEDAVVRLDDFGYTASGNMVETIDEMEMESIEMLGVSLLGGNAGLQGPYELTIDEIWATNDPTATPRRN</sequence>
<reference evidence="6 7" key="1">
    <citation type="journal article" date="2011" name="PLoS Pathog.">
        <title>Endophytic Life Strategies Decoded by Genome and Transcriptome Analyses of the Mutualistic Root Symbiont Piriformospora indica.</title>
        <authorList>
            <person name="Zuccaro A."/>
            <person name="Lahrmann U."/>
            <person name="Guldener U."/>
            <person name="Langen G."/>
            <person name="Pfiffi S."/>
            <person name="Biedenkopf D."/>
            <person name="Wong P."/>
            <person name="Samans B."/>
            <person name="Grimm C."/>
            <person name="Basiewicz M."/>
            <person name="Murat C."/>
            <person name="Martin F."/>
            <person name="Kogel K.H."/>
        </authorList>
    </citation>
    <scope>NUCLEOTIDE SEQUENCE [LARGE SCALE GENOMIC DNA]</scope>
    <source>
        <strain evidence="6 7">DSM 11827</strain>
    </source>
</reference>
<dbReference type="InterPro" id="IPR039131">
    <property type="entry name" value="NDUFAF1"/>
</dbReference>
<dbReference type="GO" id="GO:0051082">
    <property type="term" value="F:unfolded protein binding"/>
    <property type="evidence" value="ECO:0007669"/>
    <property type="project" value="TreeGrafter"/>
</dbReference>
<dbReference type="GO" id="GO:0005739">
    <property type="term" value="C:mitochondrion"/>
    <property type="evidence" value="ECO:0007669"/>
    <property type="project" value="UniProtKB-SubCell"/>
</dbReference>
<dbReference type="HOGENOM" id="CLU_059028_1_1_1"/>
<evidence type="ECO:0000313" key="7">
    <source>
        <dbReference type="Proteomes" id="UP000007148"/>
    </source>
</evidence>
<keyword evidence="4" id="KW-0143">Chaperone</keyword>
<name>G4THI7_SERID</name>
<comment type="similarity">
    <text evidence="2">Belongs to the CIA30 family.</text>
</comment>
<evidence type="ECO:0000256" key="1">
    <source>
        <dbReference type="ARBA" id="ARBA00004173"/>
    </source>
</evidence>
<dbReference type="InterPro" id="IPR013857">
    <property type="entry name" value="NADH-UbQ_OxRdtase-assoc_prot30"/>
</dbReference>
<dbReference type="InterPro" id="IPR008979">
    <property type="entry name" value="Galactose-bd-like_sf"/>
</dbReference>
<evidence type="ECO:0000256" key="3">
    <source>
        <dbReference type="ARBA" id="ARBA00023128"/>
    </source>
</evidence>
<evidence type="ECO:0000259" key="5">
    <source>
        <dbReference type="Pfam" id="PF08547"/>
    </source>
</evidence>
<comment type="subcellular location">
    <subcellularLocation>
        <location evidence="1">Mitochondrion</location>
    </subcellularLocation>
</comment>
<dbReference type="SUPFAM" id="SSF49785">
    <property type="entry name" value="Galactose-binding domain-like"/>
    <property type="match status" value="1"/>
</dbReference>
<organism evidence="6 7">
    <name type="scientific">Serendipita indica (strain DSM 11827)</name>
    <name type="common">Root endophyte fungus</name>
    <name type="synonym">Piriformospora indica</name>
    <dbReference type="NCBI Taxonomy" id="1109443"/>
    <lineage>
        <taxon>Eukaryota</taxon>
        <taxon>Fungi</taxon>
        <taxon>Dikarya</taxon>
        <taxon>Basidiomycota</taxon>
        <taxon>Agaricomycotina</taxon>
        <taxon>Agaricomycetes</taxon>
        <taxon>Sebacinales</taxon>
        <taxon>Serendipitaceae</taxon>
        <taxon>Serendipita</taxon>
    </lineage>
</organism>
<feature type="domain" description="NADH:ubiquinone oxidoreductase intermediate-associated protein 30" evidence="5">
    <location>
        <begin position="43"/>
        <end position="221"/>
    </location>
</feature>